<keyword evidence="9" id="KW-1185">Reference proteome</keyword>
<dbReference type="AlphaFoldDB" id="A0A8J2KNI5"/>
<comment type="caution">
    <text evidence="8">The sequence shown here is derived from an EMBL/GenBank/DDBJ whole genome shotgun (WGS) entry which is preliminary data.</text>
</comment>
<keyword evidence="5" id="KW-0560">Oxidoreductase</keyword>
<dbReference type="PANTHER" id="PTHR10869:SF246">
    <property type="entry name" value="TRANSMEMBRANE PROLYL 4-HYDROXYLASE"/>
    <property type="match status" value="1"/>
</dbReference>
<dbReference type="InterPro" id="IPR045054">
    <property type="entry name" value="P4HA-like"/>
</dbReference>
<keyword evidence="4" id="KW-0223">Dioxygenase</keyword>
<organism evidence="8 9">
    <name type="scientific">Allacma fusca</name>
    <dbReference type="NCBI Taxonomy" id="39272"/>
    <lineage>
        <taxon>Eukaryota</taxon>
        <taxon>Metazoa</taxon>
        <taxon>Ecdysozoa</taxon>
        <taxon>Arthropoda</taxon>
        <taxon>Hexapoda</taxon>
        <taxon>Collembola</taxon>
        <taxon>Symphypleona</taxon>
        <taxon>Sminthuridae</taxon>
        <taxon>Allacma</taxon>
    </lineage>
</organism>
<evidence type="ECO:0000256" key="3">
    <source>
        <dbReference type="ARBA" id="ARBA00022896"/>
    </source>
</evidence>
<evidence type="ECO:0000256" key="4">
    <source>
        <dbReference type="ARBA" id="ARBA00022964"/>
    </source>
</evidence>
<dbReference type="EMBL" id="CAJVCH010455812">
    <property type="protein sequence ID" value="CAG7819652.1"/>
    <property type="molecule type" value="Genomic_DNA"/>
</dbReference>
<dbReference type="Proteomes" id="UP000708208">
    <property type="component" value="Unassembled WGS sequence"/>
</dbReference>
<dbReference type="GO" id="GO:0031418">
    <property type="term" value="F:L-ascorbic acid binding"/>
    <property type="evidence" value="ECO:0007669"/>
    <property type="project" value="UniProtKB-KW"/>
</dbReference>
<evidence type="ECO:0000313" key="8">
    <source>
        <dbReference type="EMBL" id="CAG7819652.1"/>
    </source>
</evidence>
<proteinExistence type="predicted"/>
<dbReference type="InterPro" id="IPR005123">
    <property type="entry name" value="Oxoglu/Fe-dep_dioxygenase_dom"/>
</dbReference>
<dbReference type="GO" id="GO:0005783">
    <property type="term" value="C:endoplasmic reticulum"/>
    <property type="evidence" value="ECO:0007669"/>
    <property type="project" value="TreeGrafter"/>
</dbReference>
<feature type="domain" description="Fe2OG dioxygenase" evidence="7">
    <location>
        <begin position="49"/>
        <end position="154"/>
    </location>
</feature>
<dbReference type="GO" id="GO:0005506">
    <property type="term" value="F:iron ion binding"/>
    <property type="evidence" value="ECO:0007669"/>
    <property type="project" value="InterPro"/>
</dbReference>
<gene>
    <name evidence="8" type="ORF">AFUS01_LOCUS30083</name>
</gene>
<dbReference type="SMART" id="SM00702">
    <property type="entry name" value="P4Hc"/>
    <property type="match status" value="1"/>
</dbReference>
<protein>
    <recommendedName>
        <fullName evidence="7">Fe2OG dioxygenase domain-containing protein</fullName>
    </recommendedName>
</protein>
<dbReference type="PROSITE" id="PS51471">
    <property type="entry name" value="FE2OG_OXY"/>
    <property type="match status" value="1"/>
</dbReference>
<reference evidence="8" key="1">
    <citation type="submission" date="2021-06" db="EMBL/GenBank/DDBJ databases">
        <authorList>
            <person name="Hodson N. C."/>
            <person name="Mongue J. A."/>
            <person name="Jaron S. K."/>
        </authorList>
    </citation>
    <scope>NUCLEOTIDE SEQUENCE</scope>
</reference>
<keyword evidence="2" id="KW-0479">Metal-binding</keyword>
<dbReference type="InterPro" id="IPR044862">
    <property type="entry name" value="Pro_4_hyd_alph_FE2OG_OXY"/>
</dbReference>
<evidence type="ECO:0000256" key="6">
    <source>
        <dbReference type="ARBA" id="ARBA00023004"/>
    </source>
</evidence>
<keyword evidence="6" id="KW-0408">Iron</keyword>
<evidence type="ECO:0000259" key="7">
    <source>
        <dbReference type="PROSITE" id="PS51471"/>
    </source>
</evidence>
<name>A0A8J2KNI5_9HEXA</name>
<evidence type="ECO:0000256" key="2">
    <source>
        <dbReference type="ARBA" id="ARBA00022723"/>
    </source>
</evidence>
<keyword evidence="3" id="KW-0847">Vitamin C</keyword>
<dbReference type="InterPro" id="IPR006620">
    <property type="entry name" value="Pro_4_hyd_alph"/>
</dbReference>
<dbReference type="OrthoDB" id="420380at2759"/>
<feature type="non-terminal residue" evidence="8">
    <location>
        <position position="1"/>
    </location>
</feature>
<evidence type="ECO:0000256" key="1">
    <source>
        <dbReference type="ARBA" id="ARBA00001961"/>
    </source>
</evidence>
<evidence type="ECO:0000313" key="9">
    <source>
        <dbReference type="Proteomes" id="UP000708208"/>
    </source>
</evidence>
<accession>A0A8J2KNI5</accession>
<sequence>NYQFAPKSVQVSSTSFHRSSAYSWCTPSNSNRIEGRLERLTGLAIQGTASEELRVLSYSIGGHIHPHFDRISGMEYRKTLHKFRFASLMLYMNDVDQGGGTVFTSLGIHVKPVKGSAVLWFNFYADGIEDFMTYHGGCPVMFGAKWAANKWISYGTQFLNLKCGLKPKDRIRFAVNKG</sequence>
<comment type="cofactor">
    <cofactor evidence="1">
        <name>L-ascorbate</name>
        <dbReference type="ChEBI" id="CHEBI:38290"/>
    </cofactor>
</comment>
<dbReference type="GO" id="GO:0004656">
    <property type="term" value="F:procollagen-proline 4-dioxygenase activity"/>
    <property type="evidence" value="ECO:0007669"/>
    <property type="project" value="TreeGrafter"/>
</dbReference>
<dbReference type="Pfam" id="PF13640">
    <property type="entry name" value="2OG-FeII_Oxy_3"/>
    <property type="match status" value="1"/>
</dbReference>
<dbReference type="PANTHER" id="PTHR10869">
    <property type="entry name" value="PROLYL 4-HYDROXYLASE ALPHA SUBUNIT"/>
    <property type="match status" value="1"/>
</dbReference>
<evidence type="ECO:0000256" key="5">
    <source>
        <dbReference type="ARBA" id="ARBA00023002"/>
    </source>
</evidence>